<dbReference type="Pfam" id="PF13305">
    <property type="entry name" value="TetR_C_33"/>
    <property type="match status" value="1"/>
</dbReference>
<protein>
    <submittedName>
        <fullName evidence="6">TetR/AcrR family transcriptional regulator</fullName>
    </submittedName>
</protein>
<reference evidence="7" key="1">
    <citation type="journal article" date="2019" name="Int. J. Syst. Evol. Microbiol.">
        <title>The Global Catalogue of Microorganisms (GCM) 10K type strain sequencing project: providing services to taxonomists for standard genome sequencing and annotation.</title>
        <authorList>
            <consortium name="The Broad Institute Genomics Platform"/>
            <consortium name="The Broad Institute Genome Sequencing Center for Infectious Disease"/>
            <person name="Wu L."/>
            <person name="Ma J."/>
        </authorList>
    </citation>
    <scope>NUCLEOTIDE SEQUENCE [LARGE SCALE GENOMIC DNA]</scope>
    <source>
        <strain evidence="7">JCM 15589</strain>
    </source>
</reference>
<feature type="domain" description="HTH tetR-type" evidence="5">
    <location>
        <begin position="5"/>
        <end position="68"/>
    </location>
</feature>
<dbReference type="Proteomes" id="UP001501138">
    <property type="component" value="Unassembled WGS sequence"/>
</dbReference>
<name>A0ABP4UVL7_9MICO</name>
<dbReference type="PANTHER" id="PTHR30055:SF239">
    <property type="entry name" value="TRANSCRIPTIONAL REGULATORY PROTEIN"/>
    <property type="match status" value="1"/>
</dbReference>
<evidence type="ECO:0000313" key="7">
    <source>
        <dbReference type="Proteomes" id="UP001501138"/>
    </source>
</evidence>
<evidence type="ECO:0000259" key="5">
    <source>
        <dbReference type="PROSITE" id="PS50977"/>
    </source>
</evidence>
<evidence type="ECO:0000313" key="6">
    <source>
        <dbReference type="EMBL" id="GAA1711155.1"/>
    </source>
</evidence>
<evidence type="ECO:0000256" key="2">
    <source>
        <dbReference type="ARBA" id="ARBA00023125"/>
    </source>
</evidence>
<dbReference type="InterPro" id="IPR001647">
    <property type="entry name" value="HTH_TetR"/>
</dbReference>
<keyword evidence="2 4" id="KW-0238">DNA-binding</keyword>
<evidence type="ECO:0000256" key="4">
    <source>
        <dbReference type="PROSITE-ProRule" id="PRU00335"/>
    </source>
</evidence>
<accession>A0ABP4UVL7</accession>
<organism evidence="6 7">
    <name type="scientific">Isoptericola hypogeus</name>
    <dbReference type="NCBI Taxonomy" id="300179"/>
    <lineage>
        <taxon>Bacteria</taxon>
        <taxon>Bacillati</taxon>
        <taxon>Actinomycetota</taxon>
        <taxon>Actinomycetes</taxon>
        <taxon>Micrococcales</taxon>
        <taxon>Promicromonosporaceae</taxon>
        <taxon>Isoptericola</taxon>
    </lineage>
</organism>
<keyword evidence="7" id="KW-1185">Reference proteome</keyword>
<proteinExistence type="predicted"/>
<sequence length="205" mass="21207">MPRAGLSRDAVVRIAADLVDAGGATGLADLTLAKVAATAGVAAPSLYKHVGSLADLRRHVALVALEELTTASAAATIGRAGPDALRALARTWRAYAQDHPGRFAAVQLAPDPDAPEDAEHRASAARVVALVAAVLQGFGLPDDRVIDAVRSVRSGVHGFVQLELSGGFRLPEDLDRSFDVLVDMLVAGVTALGDATRPLSPEEQP</sequence>
<keyword evidence="3" id="KW-0804">Transcription</keyword>
<dbReference type="InterPro" id="IPR050109">
    <property type="entry name" value="HTH-type_TetR-like_transc_reg"/>
</dbReference>
<dbReference type="Gene3D" id="1.10.10.60">
    <property type="entry name" value="Homeodomain-like"/>
    <property type="match status" value="1"/>
</dbReference>
<dbReference type="PROSITE" id="PS50977">
    <property type="entry name" value="HTH_TETR_2"/>
    <property type="match status" value="1"/>
</dbReference>
<dbReference type="InterPro" id="IPR036271">
    <property type="entry name" value="Tet_transcr_reg_TetR-rel_C_sf"/>
</dbReference>
<comment type="caution">
    <text evidence="6">The sequence shown here is derived from an EMBL/GenBank/DDBJ whole genome shotgun (WGS) entry which is preliminary data.</text>
</comment>
<gene>
    <name evidence="6" type="ORF">GCM10009809_04410</name>
</gene>
<dbReference type="Gene3D" id="1.10.357.10">
    <property type="entry name" value="Tetracycline Repressor, domain 2"/>
    <property type="match status" value="1"/>
</dbReference>
<evidence type="ECO:0000256" key="3">
    <source>
        <dbReference type="ARBA" id="ARBA00023163"/>
    </source>
</evidence>
<dbReference type="SUPFAM" id="SSF46689">
    <property type="entry name" value="Homeodomain-like"/>
    <property type="match status" value="1"/>
</dbReference>
<dbReference type="EMBL" id="BAAAPM010000002">
    <property type="protein sequence ID" value="GAA1711155.1"/>
    <property type="molecule type" value="Genomic_DNA"/>
</dbReference>
<dbReference type="InterPro" id="IPR025996">
    <property type="entry name" value="MT1864/Rv1816-like_C"/>
</dbReference>
<dbReference type="InterPro" id="IPR009057">
    <property type="entry name" value="Homeodomain-like_sf"/>
</dbReference>
<evidence type="ECO:0000256" key="1">
    <source>
        <dbReference type="ARBA" id="ARBA00023015"/>
    </source>
</evidence>
<feature type="DNA-binding region" description="H-T-H motif" evidence="4">
    <location>
        <begin position="31"/>
        <end position="50"/>
    </location>
</feature>
<dbReference type="PANTHER" id="PTHR30055">
    <property type="entry name" value="HTH-TYPE TRANSCRIPTIONAL REGULATOR RUTR"/>
    <property type="match status" value="1"/>
</dbReference>
<keyword evidence="1" id="KW-0805">Transcription regulation</keyword>
<dbReference type="SUPFAM" id="SSF48498">
    <property type="entry name" value="Tetracyclin repressor-like, C-terminal domain"/>
    <property type="match status" value="1"/>
</dbReference>